<dbReference type="AlphaFoldDB" id="A0AAV4VWR1"/>
<sequence>MQVDKGLDALRVACQSLSGWHQLEDDSNSAITNAHLYSSATERWSIQGGDFWCVSPAYKYLESFFRPLSALAARHHQFAFRPVWPIFSEDMPKEHLWNPRLKA</sequence>
<dbReference type="EMBL" id="BPLR01015139">
    <property type="protein sequence ID" value="GIY73908.1"/>
    <property type="molecule type" value="Genomic_DNA"/>
</dbReference>
<proteinExistence type="predicted"/>
<name>A0AAV4VWR1_CAEEX</name>
<gene>
    <name evidence="1" type="ORF">CEXT_34791</name>
</gene>
<comment type="caution">
    <text evidence="1">The sequence shown here is derived from an EMBL/GenBank/DDBJ whole genome shotgun (WGS) entry which is preliminary data.</text>
</comment>
<evidence type="ECO:0000313" key="2">
    <source>
        <dbReference type="Proteomes" id="UP001054945"/>
    </source>
</evidence>
<reference evidence="1 2" key="1">
    <citation type="submission" date="2021-06" db="EMBL/GenBank/DDBJ databases">
        <title>Caerostris extrusa draft genome.</title>
        <authorList>
            <person name="Kono N."/>
            <person name="Arakawa K."/>
        </authorList>
    </citation>
    <scope>NUCLEOTIDE SEQUENCE [LARGE SCALE GENOMIC DNA]</scope>
</reference>
<organism evidence="1 2">
    <name type="scientific">Caerostris extrusa</name>
    <name type="common">Bark spider</name>
    <name type="synonym">Caerostris bankana</name>
    <dbReference type="NCBI Taxonomy" id="172846"/>
    <lineage>
        <taxon>Eukaryota</taxon>
        <taxon>Metazoa</taxon>
        <taxon>Ecdysozoa</taxon>
        <taxon>Arthropoda</taxon>
        <taxon>Chelicerata</taxon>
        <taxon>Arachnida</taxon>
        <taxon>Araneae</taxon>
        <taxon>Araneomorphae</taxon>
        <taxon>Entelegynae</taxon>
        <taxon>Araneoidea</taxon>
        <taxon>Araneidae</taxon>
        <taxon>Caerostris</taxon>
    </lineage>
</organism>
<dbReference type="Proteomes" id="UP001054945">
    <property type="component" value="Unassembled WGS sequence"/>
</dbReference>
<protein>
    <submittedName>
        <fullName evidence="1">Uncharacterized protein</fullName>
    </submittedName>
</protein>
<accession>A0AAV4VWR1</accession>
<evidence type="ECO:0000313" key="1">
    <source>
        <dbReference type="EMBL" id="GIY73908.1"/>
    </source>
</evidence>
<keyword evidence="2" id="KW-1185">Reference proteome</keyword>